<feature type="domain" description="Prephenate/arogenate dehydrogenase" evidence="4">
    <location>
        <begin position="1"/>
        <end position="282"/>
    </location>
</feature>
<dbReference type="InterPro" id="IPR050812">
    <property type="entry name" value="Preph/Arog_dehydrog"/>
</dbReference>
<evidence type="ECO:0000313" key="5">
    <source>
        <dbReference type="EMBL" id="MBC8534633.1"/>
    </source>
</evidence>
<organism evidence="5 6">
    <name type="scientific">Yeguia hominis</name>
    <dbReference type="NCBI Taxonomy" id="2763662"/>
    <lineage>
        <taxon>Bacteria</taxon>
        <taxon>Bacillati</taxon>
        <taxon>Bacillota</taxon>
        <taxon>Clostridia</taxon>
        <taxon>Eubacteriales</taxon>
        <taxon>Yeguiaceae</taxon>
        <taxon>Yeguia</taxon>
    </lineage>
</organism>
<keyword evidence="2" id="KW-0560">Oxidoreductase</keyword>
<comment type="pathway">
    <text evidence="3">Amino-acid biosynthesis.</text>
</comment>
<dbReference type="EMBL" id="JACRSN010000020">
    <property type="protein sequence ID" value="MBC8534633.1"/>
    <property type="molecule type" value="Genomic_DNA"/>
</dbReference>
<evidence type="ECO:0000313" key="6">
    <source>
        <dbReference type="Proteomes" id="UP000651482"/>
    </source>
</evidence>
<dbReference type="InterPro" id="IPR046825">
    <property type="entry name" value="PDH_C"/>
</dbReference>
<dbReference type="Gene3D" id="1.10.3660.10">
    <property type="entry name" value="6-phosphogluconate dehydrogenase C-terminal like domain"/>
    <property type="match status" value="1"/>
</dbReference>
<accession>A0A926HSU6</accession>
<comment type="similarity">
    <text evidence="1">Belongs to the prephenate/arogenate dehydrogenase family.</text>
</comment>
<gene>
    <name evidence="5" type="ORF">IAG03_11690</name>
</gene>
<dbReference type="InterPro" id="IPR008927">
    <property type="entry name" value="6-PGluconate_DH-like_C_sf"/>
</dbReference>
<evidence type="ECO:0000256" key="2">
    <source>
        <dbReference type="ARBA" id="ARBA00023002"/>
    </source>
</evidence>
<dbReference type="GO" id="GO:0070403">
    <property type="term" value="F:NAD+ binding"/>
    <property type="evidence" value="ECO:0007669"/>
    <property type="project" value="InterPro"/>
</dbReference>
<name>A0A926HSU6_9FIRM</name>
<evidence type="ECO:0000259" key="4">
    <source>
        <dbReference type="PROSITE" id="PS51176"/>
    </source>
</evidence>
<dbReference type="PANTHER" id="PTHR21363:SF0">
    <property type="entry name" value="PREPHENATE DEHYDROGENASE [NADP(+)]"/>
    <property type="match status" value="1"/>
</dbReference>
<reference evidence="5" key="1">
    <citation type="submission" date="2020-08" db="EMBL/GenBank/DDBJ databases">
        <title>Genome public.</title>
        <authorList>
            <person name="Liu C."/>
            <person name="Sun Q."/>
        </authorList>
    </citation>
    <scope>NUCLEOTIDE SEQUENCE</scope>
    <source>
        <strain evidence="5">NSJ-40</strain>
    </source>
</reference>
<dbReference type="Pfam" id="PF20463">
    <property type="entry name" value="PDH_C"/>
    <property type="match status" value="1"/>
</dbReference>
<protein>
    <submittedName>
        <fullName evidence="5">Prephenate dehydrogenase</fullName>
    </submittedName>
</protein>
<dbReference type="GO" id="GO:0008977">
    <property type="term" value="F:prephenate dehydrogenase (NAD+) activity"/>
    <property type="evidence" value="ECO:0007669"/>
    <property type="project" value="InterPro"/>
</dbReference>
<dbReference type="GO" id="GO:0006571">
    <property type="term" value="P:tyrosine biosynthetic process"/>
    <property type="evidence" value="ECO:0007669"/>
    <property type="project" value="InterPro"/>
</dbReference>
<dbReference type="InterPro" id="IPR003099">
    <property type="entry name" value="Prephen_DH"/>
</dbReference>
<sequence>MEIGIVGLGLIGGSLAKTVQMHTEHTVYGRDLRQPVVLKAKLIDAIDGELTDSRIETCDLLILALYPDDTVAFLRENADRIRPGTIVVDCCGIKRPVCNAAFPLASAHGFTFVGGHPMAGIEHSGFDFAKGTLFEGASMILVPDPLVDIAVLEQLKTFFLSIGFGSIKLSTPEEHDHIIAYTSQLAHVLSSAYVKSPSALAHVGFSAGSFKDMTRVATLNETMWTELFLENRDYLAEEVAGLIERLQSYLDAISAEDAPALQALLREGRERKAVLNQKELAL</sequence>
<dbReference type="AlphaFoldDB" id="A0A926HSU6"/>
<dbReference type="Proteomes" id="UP000651482">
    <property type="component" value="Unassembled WGS sequence"/>
</dbReference>
<evidence type="ECO:0000256" key="3">
    <source>
        <dbReference type="ARBA" id="ARBA00029440"/>
    </source>
</evidence>
<dbReference type="GO" id="GO:0004665">
    <property type="term" value="F:prephenate dehydrogenase (NADP+) activity"/>
    <property type="evidence" value="ECO:0007669"/>
    <property type="project" value="InterPro"/>
</dbReference>
<dbReference type="SUPFAM" id="SSF51735">
    <property type="entry name" value="NAD(P)-binding Rossmann-fold domains"/>
    <property type="match status" value="1"/>
</dbReference>
<comment type="caution">
    <text evidence="5">The sequence shown here is derived from an EMBL/GenBank/DDBJ whole genome shotgun (WGS) entry which is preliminary data.</text>
</comment>
<dbReference type="SUPFAM" id="SSF48179">
    <property type="entry name" value="6-phosphogluconate dehydrogenase C-terminal domain-like"/>
    <property type="match status" value="1"/>
</dbReference>
<dbReference type="Pfam" id="PF02153">
    <property type="entry name" value="PDH_N"/>
    <property type="match status" value="1"/>
</dbReference>
<proteinExistence type="inferred from homology"/>
<dbReference type="PANTHER" id="PTHR21363">
    <property type="entry name" value="PREPHENATE DEHYDROGENASE"/>
    <property type="match status" value="1"/>
</dbReference>
<dbReference type="InterPro" id="IPR036291">
    <property type="entry name" value="NAD(P)-bd_dom_sf"/>
</dbReference>
<dbReference type="RefSeq" id="WP_249320219.1">
    <property type="nucleotide sequence ID" value="NZ_JACRSN010000020.1"/>
</dbReference>
<evidence type="ECO:0000256" key="1">
    <source>
        <dbReference type="ARBA" id="ARBA00007964"/>
    </source>
</evidence>
<dbReference type="InterPro" id="IPR046826">
    <property type="entry name" value="PDH_N"/>
</dbReference>
<keyword evidence="6" id="KW-1185">Reference proteome</keyword>
<dbReference type="PROSITE" id="PS51176">
    <property type="entry name" value="PDH_ADH"/>
    <property type="match status" value="1"/>
</dbReference>
<dbReference type="Gene3D" id="3.40.50.720">
    <property type="entry name" value="NAD(P)-binding Rossmann-like Domain"/>
    <property type="match status" value="1"/>
</dbReference>